<sequence length="464" mass="49424">MAIETYQNLVIGSGEAGKLIAWNLAKKGQKTAVVERSLIGGSCPNIACLPSKNVIYSAKAVSLVHPTSGLGVVTGSVRVDMAGVAKRKREMVAGLIDLHLGYFKSSGAELIMGNARFTEPKTVEVALNAGGTRVLRGDRVFLNVGSRATIPDVPGLAAAGPMTHVEALDLERLPEHLVILGGGYVGLEFAQAMRRFGSRVTVVQRGRQLLEREDPDFAEAVLGMMKDEGIEVLLQAEVLSVAGKSGTSVKLQVRVGATEKTLEASDILVAAGRTPNTDRLDLDKAGVELDSRGYIRVNEKLQTSAADVWATGDGAGSPQFTHVGFDDFRVVMDNLNGGNRTTRGRLIPYCLFTDPELAHVGLNETEAKAKGVSYRVARLPMSFVLRTRTLSQTRGFARALIGDDDRILGFTAFGAEASEMLAAVQTAMVGGMPYTALRDTIFTHPTAAEGLISLFSSPLSKPKA</sequence>
<keyword evidence="3 6" id="KW-0274">FAD</keyword>
<evidence type="ECO:0000256" key="4">
    <source>
        <dbReference type="ARBA" id="ARBA00023002"/>
    </source>
</evidence>
<protein>
    <submittedName>
        <fullName evidence="10">Mercuric reductase</fullName>
    </submittedName>
</protein>
<feature type="domain" description="Pyridine nucleotide-disulphide oxidoreductase dimerisation" evidence="8">
    <location>
        <begin position="347"/>
        <end position="451"/>
    </location>
</feature>
<evidence type="ECO:0000256" key="7">
    <source>
        <dbReference type="PIRSR" id="PIRSR000350-4"/>
    </source>
</evidence>
<evidence type="ECO:0000259" key="8">
    <source>
        <dbReference type="Pfam" id="PF02852"/>
    </source>
</evidence>
<comment type="similarity">
    <text evidence="1">Belongs to the class-I pyridine nucleotide-disulfide oxidoreductase family.</text>
</comment>
<dbReference type="SUPFAM" id="SSF51905">
    <property type="entry name" value="FAD/NAD(P)-binding domain"/>
    <property type="match status" value="1"/>
</dbReference>
<dbReference type="PRINTS" id="PR00411">
    <property type="entry name" value="PNDRDTASEI"/>
</dbReference>
<proteinExistence type="inferred from homology"/>
<evidence type="ECO:0000256" key="2">
    <source>
        <dbReference type="ARBA" id="ARBA00022630"/>
    </source>
</evidence>
<dbReference type="InterPro" id="IPR004099">
    <property type="entry name" value="Pyr_nucl-diS_OxRdtase_dimer"/>
</dbReference>
<dbReference type="Gene3D" id="3.50.50.60">
    <property type="entry name" value="FAD/NAD(P)-binding domain"/>
    <property type="match status" value="2"/>
</dbReference>
<dbReference type="Pfam" id="PF07992">
    <property type="entry name" value="Pyr_redox_2"/>
    <property type="match status" value="1"/>
</dbReference>
<reference evidence="11" key="1">
    <citation type="submission" date="2017-06" db="EMBL/GenBank/DDBJ databases">
        <title>Genome analysis of Fimbriiglobus ruber SP5, the first member of the order Planctomycetales with confirmed chitinolytic capability.</title>
        <authorList>
            <person name="Ravin N.V."/>
            <person name="Rakitin A.L."/>
            <person name="Ivanova A.A."/>
            <person name="Beletsky A.V."/>
            <person name="Kulichevskaya I.S."/>
            <person name="Mardanov A.V."/>
            <person name="Dedysh S.N."/>
        </authorList>
    </citation>
    <scope>NUCLEOTIDE SEQUENCE [LARGE SCALE GENOMIC DNA]</scope>
    <source>
        <strain evidence="11">SP5</strain>
    </source>
</reference>
<feature type="active site" description="Proton acceptor" evidence="5">
    <location>
        <position position="444"/>
    </location>
</feature>
<dbReference type="PANTHER" id="PTHR43014">
    <property type="entry name" value="MERCURIC REDUCTASE"/>
    <property type="match status" value="1"/>
</dbReference>
<keyword evidence="11" id="KW-1185">Reference proteome</keyword>
<gene>
    <name evidence="10" type="ORF">FRUB_09384</name>
</gene>
<dbReference type="Gene3D" id="3.30.390.30">
    <property type="match status" value="1"/>
</dbReference>
<comment type="cofactor">
    <cofactor evidence="6">
        <name>FAD</name>
        <dbReference type="ChEBI" id="CHEBI:57692"/>
    </cofactor>
    <text evidence="6">Binds 1 FAD per subunit.</text>
</comment>
<dbReference type="Proteomes" id="UP000214646">
    <property type="component" value="Unassembled WGS sequence"/>
</dbReference>
<dbReference type="PRINTS" id="PR00368">
    <property type="entry name" value="FADPNR"/>
</dbReference>
<dbReference type="PIRSF" id="PIRSF000350">
    <property type="entry name" value="Mercury_reductase_MerA"/>
    <property type="match status" value="1"/>
</dbReference>
<keyword evidence="4" id="KW-0560">Oxidoreductase</keyword>
<dbReference type="OrthoDB" id="230580at2"/>
<dbReference type="GO" id="GO:0050660">
    <property type="term" value="F:flavin adenine dinucleotide binding"/>
    <property type="evidence" value="ECO:0007669"/>
    <property type="project" value="TreeGrafter"/>
</dbReference>
<evidence type="ECO:0000313" key="10">
    <source>
        <dbReference type="EMBL" id="OWK36821.1"/>
    </source>
</evidence>
<feature type="disulfide bond" description="Redox-active" evidence="7">
    <location>
        <begin position="43"/>
        <end position="48"/>
    </location>
</feature>
<evidence type="ECO:0000256" key="3">
    <source>
        <dbReference type="ARBA" id="ARBA00022827"/>
    </source>
</evidence>
<feature type="binding site" evidence="6">
    <location>
        <position position="313"/>
    </location>
    <ligand>
        <name>FAD</name>
        <dbReference type="ChEBI" id="CHEBI:57692"/>
    </ligand>
</feature>
<keyword evidence="6" id="KW-0520">NAD</keyword>
<dbReference type="GO" id="GO:0003955">
    <property type="term" value="F:NAD(P)H dehydrogenase (quinone) activity"/>
    <property type="evidence" value="ECO:0007669"/>
    <property type="project" value="TreeGrafter"/>
</dbReference>
<dbReference type="RefSeq" id="WP_088259766.1">
    <property type="nucleotide sequence ID" value="NZ_NIDE01000017.1"/>
</dbReference>
<evidence type="ECO:0000313" key="11">
    <source>
        <dbReference type="Proteomes" id="UP000214646"/>
    </source>
</evidence>
<organism evidence="10 11">
    <name type="scientific">Fimbriiglobus ruber</name>
    <dbReference type="NCBI Taxonomy" id="1908690"/>
    <lineage>
        <taxon>Bacteria</taxon>
        <taxon>Pseudomonadati</taxon>
        <taxon>Planctomycetota</taxon>
        <taxon>Planctomycetia</taxon>
        <taxon>Gemmatales</taxon>
        <taxon>Gemmataceae</taxon>
        <taxon>Fimbriiglobus</taxon>
    </lineage>
</organism>
<feature type="binding site" evidence="6">
    <location>
        <begin position="181"/>
        <end position="188"/>
    </location>
    <ligand>
        <name>NAD(+)</name>
        <dbReference type="ChEBI" id="CHEBI:57540"/>
    </ligand>
</feature>
<evidence type="ECO:0000256" key="1">
    <source>
        <dbReference type="ARBA" id="ARBA00007532"/>
    </source>
</evidence>
<name>A0A225D5F1_9BACT</name>
<evidence type="ECO:0000256" key="5">
    <source>
        <dbReference type="PIRSR" id="PIRSR000350-2"/>
    </source>
</evidence>
<dbReference type="PANTHER" id="PTHR43014:SF2">
    <property type="entry name" value="MERCURIC REDUCTASE"/>
    <property type="match status" value="1"/>
</dbReference>
<feature type="domain" description="FAD/NAD(P)-binding" evidence="9">
    <location>
        <begin position="8"/>
        <end position="324"/>
    </location>
</feature>
<evidence type="ECO:0000256" key="6">
    <source>
        <dbReference type="PIRSR" id="PIRSR000350-3"/>
    </source>
</evidence>
<dbReference type="InterPro" id="IPR001100">
    <property type="entry name" value="Pyr_nuc-diS_OxRdtase"/>
</dbReference>
<dbReference type="InterPro" id="IPR036188">
    <property type="entry name" value="FAD/NAD-bd_sf"/>
</dbReference>
<feature type="binding site" evidence="6">
    <location>
        <position position="52"/>
    </location>
    <ligand>
        <name>FAD</name>
        <dbReference type="ChEBI" id="CHEBI:57692"/>
    </ligand>
</feature>
<accession>A0A225D5F1</accession>
<dbReference type="InterPro" id="IPR023753">
    <property type="entry name" value="FAD/NAD-binding_dom"/>
</dbReference>
<dbReference type="InterPro" id="IPR016156">
    <property type="entry name" value="FAD/NAD-linked_Rdtase_dimer_sf"/>
</dbReference>
<dbReference type="FunFam" id="3.30.390.30:FF:000001">
    <property type="entry name" value="Dihydrolipoyl dehydrogenase"/>
    <property type="match status" value="1"/>
</dbReference>
<evidence type="ECO:0000259" key="9">
    <source>
        <dbReference type="Pfam" id="PF07992"/>
    </source>
</evidence>
<keyword evidence="6" id="KW-0547">Nucleotide-binding</keyword>
<keyword evidence="2" id="KW-0285">Flavoprotein</keyword>
<dbReference type="EMBL" id="NIDE01000017">
    <property type="protein sequence ID" value="OWK36821.1"/>
    <property type="molecule type" value="Genomic_DNA"/>
</dbReference>
<dbReference type="SUPFAM" id="SSF55424">
    <property type="entry name" value="FAD/NAD-linked reductases, dimerisation (C-terminal) domain"/>
    <property type="match status" value="1"/>
</dbReference>
<comment type="caution">
    <text evidence="10">The sequence shown here is derived from an EMBL/GenBank/DDBJ whole genome shotgun (WGS) entry which is preliminary data.</text>
</comment>
<dbReference type="AlphaFoldDB" id="A0A225D5F1"/>
<dbReference type="Pfam" id="PF02852">
    <property type="entry name" value="Pyr_redox_dim"/>
    <property type="match status" value="1"/>
</dbReference>
<feature type="binding site" evidence="6">
    <location>
        <position position="272"/>
    </location>
    <ligand>
        <name>NAD(+)</name>
        <dbReference type="ChEBI" id="CHEBI:57540"/>
    </ligand>
</feature>